<dbReference type="Proteomes" id="UP001527202">
    <property type="component" value="Unassembled WGS sequence"/>
</dbReference>
<evidence type="ECO:0000313" key="4">
    <source>
        <dbReference type="Proteomes" id="UP001527202"/>
    </source>
</evidence>
<sequence>MSRVRYDFDSVLSNAKTFSDGVMADEKIREMTRESIIQMVVSSCFEYRDNEEFRKRVDEYVENK</sequence>
<keyword evidence="4" id="KW-1185">Reference proteome</keyword>
<accession>A0A410WWR8</accession>
<dbReference type="EMBL" id="JAMDMJ010000053">
    <property type="protein sequence ID" value="MCY9599626.1"/>
    <property type="molecule type" value="Genomic_DNA"/>
</dbReference>
<dbReference type="AlphaFoldDB" id="A0A410WWR8"/>
<dbReference type="EMBL" id="CP026520">
    <property type="protein sequence ID" value="QAV18865.1"/>
    <property type="molecule type" value="Genomic_DNA"/>
</dbReference>
<reference evidence="2 3" key="1">
    <citation type="submission" date="2018-01" db="EMBL/GenBank/DDBJ databases">
        <title>The whole genome sequencing and assembly of Paenibacillus chitinolyticus KCCM 41400 strain.</title>
        <authorList>
            <person name="Kim J.-Y."/>
            <person name="Park M.-K."/>
            <person name="Lee Y.-J."/>
            <person name="Yi H."/>
            <person name="Bahn Y.-S."/>
            <person name="Kim J.F."/>
            <person name="Lee D.-W."/>
        </authorList>
    </citation>
    <scope>NUCLEOTIDE SEQUENCE [LARGE SCALE GENOMIC DNA]</scope>
    <source>
        <strain evidence="2 3">KCCM 41400</strain>
    </source>
</reference>
<evidence type="ECO:0000313" key="1">
    <source>
        <dbReference type="EMBL" id="MCY9599626.1"/>
    </source>
</evidence>
<proteinExistence type="predicted"/>
<protein>
    <submittedName>
        <fullName evidence="2">Uncharacterized protein</fullName>
    </submittedName>
</protein>
<evidence type="ECO:0000313" key="3">
    <source>
        <dbReference type="Proteomes" id="UP000288943"/>
    </source>
</evidence>
<dbReference type="KEGG" id="pchi:PC41400_14735"/>
<evidence type="ECO:0000313" key="2">
    <source>
        <dbReference type="EMBL" id="QAV18865.1"/>
    </source>
</evidence>
<name>A0A410WWR8_9BACL</name>
<dbReference type="GeneID" id="95376070"/>
<dbReference type="RefSeq" id="WP_042227639.1">
    <property type="nucleotide sequence ID" value="NZ_CP026520.1"/>
</dbReference>
<organism evidence="2 3">
    <name type="scientific">Paenibacillus chitinolyticus</name>
    <dbReference type="NCBI Taxonomy" id="79263"/>
    <lineage>
        <taxon>Bacteria</taxon>
        <taxon>Bacillati</taxon>
        <taxon>Bacillota</taxon>
        <taxon>Bacilli</taxon>
        <taxon>Bacillales</taxon>
        <taxon>Paenibacillaceae</taxon>
        <taxon>Paenibacillus</taxon>
    </lineage>
</organism>
<gene>
    <name evidence="1" type="ORF">M5X16_28175</name>
    <name evidence="2" type="ORF">PC41400_14735</name>
</gene>
<reference evidence="1 4" key="2">
    <citation type="submission" date="2022-05" db="EMBL/GenBank/DDBJ databases">
        <title>Genome Sequencing of Bee-Associated Microbes.</title>
        <authorList>
            <person name="Dunlap C."/>
        </authorList>
    </citation>
    <scope>NUCLEOTIDE SEQUENCE [LARGE SCALE GENOMIC DNA]</scope>
    <source>
        <strain evidence="1 4">NRRL B-23120</strain>
    </source>
</reference>
<dbReference type="Proteomes" id="UP000288943">
    <property type="component" value="Chromosome"/>
</dbReference>